<dbReference type="HOGENOM" id="CLU_1064178_0_0_9"/>
<dbReference type="Proteomes" id="UP000001401">
    <property type="component" value="Chromosome"/>
</dbReference>
<gene>
    <name evidence="1" type="ordered locus">Bcell_1119</name>
</gene>
<dbReference type="RefSeq" id="WP_013487730.1">
    <property type="nucleotide sequence ID" value="NC_014829.1"/>
</dbReference>
<dbReference type="KEGG" id="bco:Bcell_1119"/>
<evidence type="ECO:0000313" key="2">
    <source>
        <dbReference type="Proteomes" id="UP000001401"/>
    </source>
</evidence>
<protein>
    <submittedName>
        <fullName evidence="1">Uncharacterized protein</fullName>
    </submittedName>
</protein>
<evidence type="ECO:0000313" key="1">
    <source>
        <dbReference type="EMBL" id="ADU29389.1"/>
    </source>
</evidence>
<name>E6TR13_EVAC2</name>
<reference evidence="1" key="1">
    <citation type="submission" date="2010-12" db="EMBL/GenBank/DDBJ databases">
        <title>Complete sequence of Bacillus cellulosilyticus DSM 2522.</title>
        <authorList>
            <consortium name="US DOE Joint Genome Institute"/>
            <person name="Lucas S."/>
            <person name="Copeland A."/>
            <person name="Lapidus A."/>
            <person name="Cheng J.-F."/>
            <person name="Bruce D."/>
            <person name="Goodwin L."/>
            <person name="Pitluck S."/>
            <person name="Chertkov O."/>
            <person name="Detter J.C."/>
            <person name="Han C."/>
            <person name="Tapia R."/>
            <person name="Land M."/>
            <person name="Hauser L."/>
            <person name="Jeffries C."/>
            <person name="Kyrpides N."/>
            <person name="Ivanova N."/>
            <person name="Mikhailova N."/>
            <person name="Brumm P."/>
            <person name="Mead D."/>
            <person name="Woyke T."/>
        </authorList>
    </citation>
    <scope>NUCLEOTIDE SEQUENCE [LARGE SCALE GENOMIC DNA]</scope>
    <source>
        <strain evidence="1">DSM 2522</strain>
    </source>
</reference>
<accession>E6TR13</accession>
<dbReference type="EMBL" id="CP002394">
    <property type="protein sequence ID" value="ADU29389.1"/>
    <property type="molecule type" value="Genomic_DNA"/>
</dbReference>
<keyword evidence="2" id="KW-1185">Reference proteome</keyword>
<dbReference type="AlphaFoldDB" id="E6TR13"/>
<dbReference type="eggNOG" id="ENOG503263C">
    <property type="taxonomic scope" value="Bacteria"/>
</dbReference>
<organism evidence="1 2">
    <name type="scientific">Evansella cellulosilytica (strain ATCC 21833 / DSM 2522 / FERM P-1141 / JCM 9156 / N-4)</name>
    <name type="common">Bacillus cellulosilyticus</name>
    <dbReference type="NCBI Taxonomy" id="649639"/>
    <lineage>
        <taxon>Bacteria</taxon>
        <taxon>Bacillati</taxon>
        <taxon>Bacillota</taxon>
        <taxon>Bacilli</taxon>
        <taxon>Bacillales</taxon>
        <taxon>Bacillaceae</taxon>
        <taxon>Evansella</taxon>
    </lineage>
</organism>
<sequence length="261" mass="30193">MNLMKLEMMNGTERVAEALQMRGLFIEVKNDIIVLTKENTAQDIEMVPQLLSSLNIPTFWVAGDQFQVLVNRLPIATMKKIMNVRGHEFPVRMEAYHYRWRAFAQRRFGIKVNALNLDPQVAMMVKVLNLAGITTLAGCNGHHRYSPNFQLSGVFQGAWFEIIQEKYLSKCDLHYKWSVHYGNQSGASIIADKHSSDSWDMNKIYQDTVQIATTLLKDSEEIRQLKKQIFKRDGEMKQMAERFVLEKDYKGLVDWMRGLVA</sequence>
<proteinExistence type="predicted"/>